<accession>A0ABS7E1H7</accession>
<sequence>MKKQTILFATIIIISSIGSYYFGTSRGLEAGANATTFIFANQAVMQMNQHAILLTTIKNGDYDWTKKLTEALVEHDMGHLEKIEKLLLDIPTDEKSGALIESTLQKTKEMHKKLNAL</sequence>
<evidence type="ECO:0000313" key="3">
    <source>
        <dbReference type="Proteomes" id="UP001195963"/>
    </source>
</evidence>
<proteinExistence type="predicted"/>
<keyword evidence="3" id="KW-1185">Reference proteome</keyword>
<reference evidence="2 3" key="1">
    <citation type="submission" date="2021-07" db="EMBL/GenBank/DDBJ databases">
        <title>Shewanella sp. nov, isolated from SCS.</title>
        <authorList>
            <person name="Cao W.R."/>
        </authorList>
    </citation>
    <scope>NUCLEOTIDE SEQUENCE [LARGE SCALE GENOMIC DNA]</scope>
    <source>
        <strain evidence="2 3">NR704-98</strain>
    </source>
</reference>
<name>A0ABS7E1H7_9GAMM</name>
<feature type="transmembrane region" description="Helical" evidence="1">
    <location>
        <begin position="6"/>
        <end position="23"/>
    </location>
</feature>
<evidence type="ECO:0000313" key="2">
    <source>
        <dbReference type="EMBL" id="MBW8183482.1"/>
    </source>
</evidence>
<protein>
    <submittedName>
        <fullName evidence="2">Uncharacterized protein</fullName>
    </submittedName>
</protein>
<dbReference type="RefSeq" id="WP_220109100.1">
    <property type="nucleotide sequence ID" value="NZ_JAHZST010000004.1"/>
</dbReference>
<keyword evidence="1" id="KW-0472">Membrane</keyword>
<organism evidence="2 3">
    <name type="scientific">Shewanella nanhaiensis</name>
    <dbReference type="NCBI Taxonomy" id="2864872"/>
    <lineage>
        <taxon>Bacteria</taxon>
        <taxon>Pseudomonadati</taxon>
        <taxon>Pseudomonadota</taxon>
        <taxon>Gammaproteobacteria</taxon>
        <taxon>Alteromonadales</taxon>
        <taxon>Shewanellaceae</taxon>
        <taxon>Shewanella</taxon>
    </lineage>
</organism>
<gene>
    <name evidence="2" type="ORF">K0625_07360</name>
</gene>
<dbReference type="Proteomes" id="UP001195963">
    <property type="component" value="Unassembled WGS sequence"/>
</dbReference>
<keyword evidence="1" id="KW-0812">Transmembrane</keyword>
<keyword evidence="1" id="KW-1133">Transmembrane helix</keyword>
<evidence type="ECO:0000256" key="1">
    <source>
        <dbReference type="SAM" id="Phobius"/>
    </source>
</evidence>
<comment type="caution">
    <text evidence="2">The sequence shown here is derived from an EMBL/GenBank/DDBJ whole genome shotgun (WGS) entry which is preliminary data.</text>
</comment>
<dbReference type="EMBL" id="JAHZST010000004">
    <property type="protein sequence ID" value="MBW8183482.1"/>
    <property type="molecule type" value="Genomic_DNA"/>
</dbReference>